<accession>A0A1G2CGJ0</accession>
<dbReference type="AlphaFoldDB" id="A0A1G2CGJ0"/>
<proteinExistence type="predicted"/>
<evidence type="ECO:0000313" key="2">
    <source>
        <dbReference type="EMBL" id="OGZ00524.1"/>
    </source>
</evidence>
<name>A0A1G2CGJ0_9BACT</name>
<reference evidence="2 3" key="1">
    <citation type="journal article" date="2016" name="Nat. Commun.">
        <title>Thousands of microbial genomes shed light on interconnected biogeochemical processes in an aquifer system.</title>
        <authorList>
            <person name="Anantharaman K."/>
            <person name="Brown C.T."/>
            <person name="Hug L.A."/>
            <person name="Sharon I."/>
            <person name="Castelle C.J."/>
            <person name="Probst A.J."/>
            <person name="Thomas B.C."/>
            <person name="Singh A."/>
            <person name="Wilkins M.J."/>
            <person name="Karaoz U."/>
            <person name="Brodie E.L."/>
            <person name="Williams K.H."/>
            <person name="Hubbard S.S."/>
            <person name="Banfield J.F."/>
        </authorList>
    </citation>
    <scope>NUCLEOTIDE SEQUENCE [LARGE SCALE GENOMIC DNA]</scope>
</reference>
<evidence type="ECO:0000313" key="3">
    <source>
        <dbReference type="Proteomes" id="UP000178348"/>
    </source>
</evidence>
<sequence>MGIEQIPEFEIGPEESGGLPSSIESGFAEFKTGTYEKGDRVFIVHDGVLVEGVVEDVERTGNGIFFRVKKTDGTVERVSVHDLVPENGVAPEEI</sequence>
<protein>
    <submittedName>
        <fullName evidence="2">Uncharacterized protein</fullName>
    </submittedName>
</protein>
<evidence type="ECO:0000256" key="1">
    <source>
        <dbReference type="SAM" id="MobiDB-lite"/>
    </source>
</evidence>
<feature type="region of interest" description="Disordered" evidence="1">
    <location>
        <begin position="1"/>
        <end position="23"/>
    </location>
</feature>
<gene>
    <name evidence="2" type="ORF">A2946_03435</name>
</gene>
<dbReference type="Proteomes" id="UP000178348">
    <property type="component" value="Unassembled WGS sequence"/>
</dbReference>
<comment type="caution">
    <text evidence="2">The sequence shown here is derived from an EMBL/GenBank/DDBJ whole genome shotgun (WGS) entry which is preliminary data.</text>
</comment>
<dbReference type="EMBL" id="MHLB01000062">
    <property type="protein sequence ID" value="OGZ00524.1"/>
    <property type="molecule type" value="Genomic_DNA"/>
</dbReference>
<organism evidence="2 3">
    <name type="scientific">Candidatus Liptonbacteria bacterium RIFCSPLOWO2_01_FULL_53_13</name>
    <dbReference type="NCBI Taxonomy" id="1798651"/>
    <lineage>
        <taxon>Bacteria</taxon>
        <taxon>Candidatus Liptoniibacteriota</taxon>
    </lineage>
</organism>